<accession>A0A9K3LWT6</accession>
<dbReference type="EMBL" id="JAGRRH010000006">
    <property type="protein sequence ID" value="KAG7368526.1"/>
    <property type="molecule type" value="Genomic_DNA"/>
</dbReference>
<dbReference type="AlphaFoldDB" id="A0A9K3LWT6"/>
<keyword evidence="3" id="KW-1185">Reference proteome</keyword>
<gene>
    <name evidence="2" type="ORF">IV203_031269</name>
</gene>
<comment type="caution">
    <text evidence="2">The sequence shown here is derived from an EMBL/GenBank/DDBJ whole genome shotgun (WGS) entry which is preliminary data.</text>
</comment>
<evidence type="ECO:0000313" key="3">
    <source>
        <dbReference type="Proteomes" id="UP000693970"/>
    </source>
</evidence>
<proteinExistence type="predicted"/>
<reference evidence="2" key="1">
    <citation type="journal article" date="2021" name="Sci. Rep.">
        <title>Diploid genomic architecture of Nitzschia inconspicua, an elite biomass production diatom.</title>
        <authorList>
            <person name="Oliver A."/>
            <person name="Podell S."/>
            <person name="Pinowska A."/>
            <person name="Traller J.C."/>
            <person name="Smith S.R."/>
            <person name="McClure R."/>
            <person name="Beliaev A."/>
            <person name="Bohutskyi P."/>
            <person name="Hill E.A."/>
            <person name="Rabines A."/>
            <person name="Zheng H."/>
            <person name="Allen L.Z."/>
            <person name="Kuo A."/>
            <person name="Grigoriev I.V."/>
            <person name="Allen A.E."/>
            <person name="Hazlebeck D."/>
            <person name="Allen E.E."/>
        </authorList>
    </citation>
    <scope>NUCLEOTIDE SEQUENCE</scope>
    <source>
        <strain evidence="2">Hildebrandi</strain>
    </source>
</reference>
<dbReference type="OrthoDB" id="52303at2759"/>
<feature type="compositionally biased region" description="Basic and acidic residues" evidence="1">
    <location>
        <begin position="131"/>
        <end position="140"/>
    </location>
</feature>
<protein>
    <submittedName>
        <fullName evidence="2">Uncharacterized protein</fullName>
    </submittedName>
</protein>
<evidence type="ECO:0000256" key="1">
    <source>
        <dbReference type="SAM" id="MobiDB-lite"/>
    </source>
</evidence>
<evidence type="ECO:0000313" key="2">
    <source>
        <dbReference type="EMBL" id="KAG7368526.1"/>
    </source>
</evidence>
<reference evidence="2" key="2">
    <citation type="submission" date="2021-04" db="EMBL/GenBank/DDBJ databases">
        <authorList>
            <person name="Podell S."/>
        </authorList>
    </citation>
    <scope>NUCLEOTIDE SEQUENCE</scope>
    <source>
        <strain evidence="2">Hildebrandi</strain>
    </source>
</reference>
<feature type="region of interest" description="Disordered" evidence="1">
    <location>
        <begin position="113"/>
        <end position="140"/>
    </location>
</feature>
<feature type="compositionally biased region" description="Basic and acidic residues" evidence="1">
    <location>
        <begin position="113"/>
        <end position="124"/>
    </location>
</feature>
<name>A0A9K3LWT6_9STRA</name>
<dbReference type="Proteomes" id="UP000693970">
    <property type="component" value="Unassembled WGS sequence"/>
</dbReference>
<sequence length="140" mass="16025">MVSNSFHARAFNLARRNSVRNENDLLQENFLEDDIDDDMYGVSKSSGGSIHTSEQYCYNLLKEHLPPDFQLPADCYRYSQFRAGLIRRDSKREDSHVAFVGMDPGAAIKAMSAREHGHPHEAQITRRLTSRSKDSDSSWF</sequence>
<organism evidence="2 3">
    <name type="scientific">Nitzschia inconspicua</name>
    <dbReference type="NCBI Taxonomy" id="303405"/>
    <lineage>
        <taxon>Eukaryota</taxon>
        <taxon>Sar</taxon>
        <taxon>Stramenopiles</taxon>
        <taxon>Ochrophyta</taxon>
        <taxon>Bacillariophyta</taxon>
        <taxon>Bacillariophyceae</taxon>
        <taxon>Bacillariophycidae</taxon>
        <taxon>Bacillariales</taxon>
        <taxon>Bacillariaceae</taxon>
        <taxon>Nitzschia</taxon>
    </lineage>
</organism>